<dbReference type="InterPro" id="IPR007160">
    <property type="entry name" value="DUF362"/>
</dbReference>
<comment type="caution">
    <text evidence="4">The sequence shown here is derived from an EMBL/GenBank/DDBJ whole genome shotgun (WGS) entry which is preliminary data.</text>
</comment>
<evidence type="ECO:0000313" key="4">
    <source>
        <dbReference type="EMBL" id="KAA5405129.1"/>
    </source>
</evidence>
<dbReference type="Pfam" id="PF04015">
    <property type="entry name" value="DUF362"/>
    <property type="match status" value="1"/>
</dbReference>
<name>A0A6A1IEW2_9BACT</name>
<dbReference type="AlphaFoldDB" id="A0A6A1IEW2"/>
<dbReference type="Proteomes" id="UP000481616">
    <property type="component" value="Unassembled WGS sequence"/>
</dbReference>
<dbReference type="RefSeq" id="WP_130053623.1">
    <property type="nucleotide sequence ID" value="NZ_VVYZ01000009.1"/>
</dbReference>
<sequence length="453" mass="50566">MNIRYNKIWIFMALILFSPLQSCASSDSKTAETQLPQENLNENLDENAVFPHHSPLGKGVGVCPGRVVWSWDRKSVDWDGNGYWWELNHFNEASVQRLTDDGIARLAGMTDVRSGWQALFTYNNSMRGRSGGYQAGQKIAIKANINGAAEYDDDTHGLSKDSYTNSVVLRCLLVSLVREAGVAPQDITVYDVTRIFPDYMQEFCSKGITKGVQFMSRTNAEPDMDAPIVWSAHKSRVTNYLPVCVTEADYLINLANLKGHNYGITLCAKNHFGSFINDYRMRAPQQAGLHGNLTQRKMSVYSVLVDLMGNYQLGPKTVLYMFDALICPSENTVAISPRNSLWQQPPFNGDYTCSLFFSQDPVAIDGVGADFLMNEPTCTSLNSALRGNATVENYIHEAALVSAPPSRTIYKDGNGKTIDNLGVHEHWNNVREKKYSRNFGKPEGIELILIDNN</sequence>
<protein>
    <submittedName>
        <fullName evidence="4">DUF362 domain-containing protein</fullName>
    </submittedName>
</protein>
<evidence type="ECO:0000313" key="5">
    <source>
        <dbReference type="Proteomes" id="UP000441162"/>
    </source>
</evidence>
<evidence type="ECO:0000256" key="1">
    <source>
        <dbReference type="SAM" id="SignalP"/>
    </source>
</evidence>
<gene>
    <name evidence="4" type="ORF">F2Y51_11695</name>
    <name evidence="3" type="ORF">F2Y58_01890</name>
</gene>
<dbReference type="EMBL" id="VVYY01000001">
    <property type="protein sequence ID" value="KAA5400943.1"/>
    <property type="molecule type" value="Genomic_DNA"/>
</dbReference>
<feature type="domain" description="DUF362" evidence="2">
    <location>
        <begin position="139"/>
        <end position="370"/>
    </location>
</feature>
<proteinExistence type="predicted"/>
<feature type="signal peptide" evidence="1">
    <location>
        <begin position="1"/>
        <end position="24"/>
    </location>
</feature>
<evidence type="ECO:0000259" key="2">
    <source>
        <dbReference type="Pfam" id="PF04015"/>
    </source>
</evidence>
<evidence type="ECO:0000313" key="3">
    <source>
        <dbReference type="EMBL" id="KAA5400943.1"/>
    </source>
</evidence>
<dbReference type="EMBL" id="VVZA01000008">
    <property type="protein sequence ID" value="KAA5405129.1"/>
    <property type="molecule type" value="Genomic_DNA"/>
</dbReference>
<dbReference type="Proteomes" id="UP000441162">
    <property type="component" value="Unassembled WGS sequence"/>
</dbReference>
<feature type="chain" id="PRO_5033518960" evidence="1">
    <location>
        <begin position="25"/>
        <end position="453"/>
    </location>
</feature>
<reference evidence="5 6" key="1">
    <citation type="journal article" date="2019" name="Nat. Med.">
        <title>A library of human gut bacterial isolates paired with longitudinal multiomics data enables mechanistic microbiome research.</title>
        <authorList>
            <person name="Poyet M."/>
            <person name="Groussin M."/>
            <person name="Gibbons S.M."/>
            <person name="Avila-Pacheco J."/>
            <person name="Jiang X."/>
            <person name="Kearney S.M."/>
            <person name="Perrotta A.R."/>
            <person name="Berdy B."/>
            <person name="Zhao S."/>
            <person name="Lieberman T.D."/>
            <person name="Swanson P.K."/>
            <person name="Smith M."/>
            <person name="Roesemann S."/>
            <person name="Alexander J.E."/>
            <person name="Rich S.A."/>
            <person name="Livny J."/>
            <person name="Vlamakis H."/>
            <person name="Clish C."/>
            <person name="Bullock K."/>
            <person name="Deik A."/>
            <person name="Scott J."/>
            <person name="Pierce K.A."/>
            <person name="Xavier R.J."/>
            <person name="Alm E.J."/>
        </authorList>
    </citation>
    <scope>NUCLEOTIDE SEQUENCE [LARGE SCALE GENOMIC DNA]</scope>
    <source>
        <strain evidence="3 6">BIOML-A1</strain>
        <strain evidence="4 5">BIOML-A4</strain>
    </source>
</reference>
<evidence type="ECO:0000313" key="6">
    <source>
        <dbReference type="Proteomes" id="UP000481616"/>
    </source>
</evidence>
<accession>A0A6A1IEW2</accession>
<organism evidence="4 5">
    <name type="scientific">Phocaeicola dorei</name>
    <dbReference type="NCBI Taxonomy" id="357276"/>
    <lineage>
        <taxon>Bacteria</taxon>
        <taxon>Pseudomonadati</taxon>
        <taxon>Bacteroidota</taxon>
        <taxon>Bacteroidia</taxon>
        <taxon>Bacteroidales</taxon>
        <taxon>Bacteroidaceae</taxon>
        <taxon>Phocaeicola</taxon>
    </lineage>
</organism>
<keyword evidence="1" id="KW-0732">Signal</keyword>